<comment type="caution">
    <text evidence="1">The sequence shown here is derived from an EMBL/GenBank/DDBJ whole genome shotgun (WGS) entry which is preliminary data.</text>
</comment>
<keyword evidence="2" id="KW-1185">Reference proteome</keyword>
<proteinExistence type="predicted"/>
<dbReference type="Proteomes" id="UP000499080">
    <property type="component" value="Unassembled WGS sequence"/>
</dbReference>
<reference evidence="1 2" key="1">
    <citation type="journal article" date="2019" name="Sci. Rep.">
        <title>Orb-weaving spider Araneus ventricosus genome elucidates the spidroin gene catalogue.</title>
        <authorList>
            <person name="Kono N."/>
            <person name="Nakamura H."/>
            <person name="Ohtoshi R."/>
            <person name="Moran D.A.P."/>
            <person name="Shinohara A."/>
            <person name="Yoshida Y."/>
            <person name="Fujiwara M."/>
            <person name="Mori M."/>
            <person name="Tomita M."/>
            <person name="Arakawa K."/>
        </authorList>
    </citation>
    <scope>NUCLEOTIDE SEQUENCE [LARGE SCALE GENOMIC DNA]</scope>
</reference>
<dbReference type="AlphaFoldDB" id="A0A4Y2RBB6"/>
<feature type="non-terminal residue" evidence="1">
    <location>
        <position position="59"/>
    </location>
</feature>
<dbReference type="EMBL" id="BGPR01143855">
    <property type="protein sequence ID" value="GBN73057.1"/>
    <property type="molecule type" value="Genomic_DNA"/>
</dbReference>
<sequence length="59" mass="6717">MSQITRYVNIKDGEESFVDFVISHQKTGRNLTEEIMQKLSSEGLDIQNCSGQGFEHGRK</sequence>
<organism evidence="1 2">
    <name type="scientific">Araneus ventricosus</name>
    <name type="common">Orbweaver spider</name>
    <name type="synonym">Epeira ventricosa</name>
    <dbReference type="NCBI Taxonomy" id="182803"/>
    <lineage>
        <taxon>Eukaryota</taxon>
        <taxon>Metazoa</taxon>
        <taxon>Ecdysozoa</taxon>
        <taxon>Arthropoda</taxon>
        <taxon>Chelicerata</taxon>
        <taxon>Arachnida</taxon>
        <taxon>Araneae</taxon>
        <taxon>Araneomorphae</taxon>
        <taxon>Entelegynae</taxon>
        <taxon>Araneoidea</taxon>
        <taxon>Araneidae</taxon>
        <taxon>Araneus</taxon>
    </lineage>
</organism>
<evidence type="ECO:0000313" key="2">
    <source>
        <dbReference type="Proteomes" id="UP000499080"/>
    </source>
</evidence>
<name>A0A4Y2RBB6_ARAVE</name>
<gene>
    <name evidence="1" type="ORF">AVEN_162284_1</name>
</gene>
<evidence type="ECO:0000313" key="1">
    <source>
        <dbReference type="EMBL" id="GBN73057.1"/>
    </source>
</evidence>
<dbReference type="OrthoDB" id="6461849at2759"/>
<evidence type="ECO:0008006" key="3">
    <source>
        <dbReference type="Google" id="ProtNLM"/>
    </source>
</evidence>
<protein>
    <recommendedName>
        <fullName evidence="3">DUF4371 domain-containing protein</fullName>
    </recommendedName>
</protein>
<accession>A0A4Y2RBB6</accession>